<feature type="compositionally biased region" description="Basic and acidic residues" evidence="1">
    <location>
        <begin position="102"/>
        <end position="123"/>
    </location>
</feature>
<dbReference type="EMBL" id="GL832969">
    <property type="protein sequence ID" value="EGD74608.1"/>
    <property type="molecule type" value="Genomic_DNA"/>
</dbReference>
<dbReference type="KEGG" id="sre:PTSG_05971"/>
<feature type="compositionally biased region" description="Basic residues" evidence="1">
    <location>
        <begin position="92"/>
        <end position="101"/>
    </location>
</feature>
<evidence type="ECO:0000256" key="2">
    <source>
        <dbReference type="SAM" id="Phobius"/>
    </source>
</evidence>
<sequence length="531" mass="58537">MRSSEEDGNVHRGGGGGGDGEKQEEAVDAGSGEEAGRGGGARKERRRQSTRQQRPQRQPIESSDEGGGNEVLDADGGDDNDGGDDVKEGRMRPQRRRRRRRKLDDDTRGERSNHERQPKRQEQNPDAGDTEPMRVIKAPPRLKPLRIPAVGSESTQGSEAPEAPREHRRPRRPQGKSLASRRLESIKRHGSLPSSTRASERATPDSNEAREKSSTWGSGSTLSQPPADAAWPALNEVDEEDLIQDDSRDGTLTLTRTKTTRGPRIKAQSPQESQQKTYVEGVRAFQATTRQAARREDSGGADEYHERPHRPWVLAVDSYSSALIHRAHTFLLGFLLVHLLVITSVYDDSADVSASCISVDAFLSDRDKTFVCFMDSITRPFTAMFQCAACFCLVSLYLHRRRRRETGQPVTAIWYINTIVYLACIGVGVAALQQELLVGVYDNDLYLDLQQRGKRDPQRPDVESMVQLLRTRNALGLAATFLHLIFSSGSSDDGGSTTRVAPKSTAAVHEHNGGDDDGDDDAQPLRGESAV</sequence>
<keyword evidence="4" id="KW-1185">Reference proteome</keyword>
<dbReference type="GeneID" id="16073438"/>
<reference evidence="3" key="1">
    <citation type="submission" date="2009-08" db="EMBL/GenBank/DDBJ databases">
        <title>Annotation of Salpingoeca rosetta.</title>
        <authorList>
            <consortium name="The Broad Institute Genome Sequencing Platform"/>
            <person name="Russ C."/>
            <person name="Cuomo C."/>
            <person name="Burger G."/>
            <person name="Gray M.W."/>
            <person name="Holland P.W.H."/>
            <person name="King N."/>
            <person name="Lang F.B.F."/>
            <person name="Roger A.J."/>
            <person name="Ruiz-Trillo I."/>
            <person name="Young S.K."/>
            <person name="Zeng Q."/>
            <person name="Gargeya S."/>
            <person name="Alvarado L."/>
            <person name="Berlin A."/>
            <person name="Chapman S.B."/>
            <person name="Chen Z."/>
            <person name="Freedman E."/>
            <person name="Gellesch M."/>
            <person name="Goldberg J."/>
            <person name="Griggs A."/>
            <person name="Gujja S."/>
            <person name="Heilman E."/>
            <person name="Heiman D."/>
            <person name="Howarth C."/>
            <person name="Mehta T."/>
            <person name="Neiman D."/>
            <person name="Pearson M."/>
            <person name="Roberts A."/>
            <person name="Saif S."/>
            <person name="Shea T."/>
            <person name="Shenoy N."/>
            <person name="Sisk P."/>
            <person name="Stolte C."/>
            <person name="Sykes S."/>
            <person name="White J."/>
            <person name="Yandava C."/>
            <person name="Haas B."/>
            <person name="Nusbaum C."/>
            <person name="Birren B."/>
        </authorList>
    </citation>
    <scope>NUCLEOTIDE SEQUENCE [LARGE SCALE GENOMIC DNA]</scope>
    <source>
        <strain evidence="3">ATCC 50818</strain>
    </source>
</reference>
<protein>
    <recommendedName>
        <fullName evidence="5">Transmembrane protein</fullName>
    </recommendedName>
</protein>
<feature type="transmembrane region" description="Helical" evidence="2">
    <location>
        <begin position="383"/>
        <end position="400"/>
    </location>
</feature>
<dbReference type="Proteomes" id="UP000007799">
    <property type="component" value="Unassembled WGS sequence"/>
</dbReference>
<gene>
    <name evidence="3" type="ORF">PTSG_05971</name>
</gene>
<feature type="compositionally biased region" description="Polar residues" evidence="1">
    <location>
        <begin position="268"/>
        <end position="277"/>
    </location>
</feature>
<feature type="compositionally biased region" description="Acidic residues" evidence="1">
    <location>
        <begin position="72"/>
        <end position="83"/>
    </location>
</feature>
<accession>F2UDB3</accession>
<organism evidence="4">
    <name type="scientific">Salpingoeca rosetta (strain ATCC 50818 / BSB-021)</name>
    <dbReference type="NCBI Taxonomy" id="946362"/>
    <lineage>
        <taxon>Eukaryota</taxon>
        <taxon>Choanoflagellata</taxon>
        <taxon>Craspedida</taxon>
        <taxon>Salpingoecidae</taxon>
        <taxon>Salpingoeca</taxon>
    </lineage>
</organism>
<evidence type="ECO:0000313" key="4">
    <source>
        <dbReference type="Proteomes" id="UP000007799"/>
    </source>
</evidence>
<feature type="compositionally biased region" description="Polar residues" evidence="1">
    <location>
        <begin position="214"/>
        <end position="224"/>
    </location>
</feature>
<evidence type="ECO:0008006" key="5">
    <source>
        <dbReference type="Google" id="ProtNLM"/>
    </source>
</evidence>
<dbReference type="AlphaFoldDB" id="F2UDB3"/>
<feature type="region of interest" description="Disordered" evidence="1">
    <location>
        <begin position="1"/>
        <end position="228"/>
    </location>
</feature>
<feature type="compositionally biased region" description="Basic and acidic residues" evidence="1">
    <location>
        <begin position="198"/>
        <end position="213"/>
    </location>
</feature>
<keyword evidence="2" id="KW-0472">Membrane</keyword>
<dbReference type="RefSeq" id="XP_004992865.1">
    <property type="nucleotide sequence ID" value="XM_004992808.1"/>
</dbReference>
<name>F2UDB3_SALR5</name>
<keyword evidence="2" id="KW-1133">Transmembrane helix</keyword>
<feature type="region of interest" description="Disordered" evidence="1">
    <location>
        <begin position="490"/>
        <end position="531"/>
    </location>
</feature>
<feature type="transmembrane region" description="Helical" evidence="2">
    <location>
        <begin position="412"/>
        <end position="432"/>
    </location>
</feature>
<evidence type="ECO:0000313" key="3">
    <source>
        <dbReference type="EMBL" id="EGD74608.1"/>
    </source>
</evidence>
<proteinExistence type="predicted"/>
<feature type="compositionally biased region" description="Basic and acidic residues" evidence="1">
    <location>
        <begin position="1"/>
        <end position="10"/>
    </location>
</feature>
<evidence type="ECO:0000256" key="1">
    <source>
        <dbReference type="SAM" id="MobiDB-lite"/>
    </source>
</evidence>
<keyword evidence="2" id="KW-0812">Transmembrane</keyword>
<feature type="region of interest" description="Disordered" evidence="1">
    <location>
        <begin position="240"/>
        <end position="277"/>
    </location>
</feature>
<dbReference type="InParanoid" id="F2UDB3"/>